<feature type="transmembrane region" description="Helical" evidence="1">
    <location>
        <begin position="37"/>
        <end position="55"/>
    </location>
</feature>
<keyword evidence="1" id="KW-0472">Membrane</keyword>
<accession>A0ABW9AAS7</accession>
<reference evidence="2 3" key="1">
    <citation type="journal article" date="2024" name="Chem. Sci.">
        <title>Discovery of megapolipeptins by genome mining of a Burkholderiales bacteria collection.</title>
        <authorList>
            <person name="Paulo B.S."/>
            <person name="Recchia M.J.J."/>
            <person name="Lee S."/>
            <person name="Fergusson C.H."/>
            <person name="Romanowski S.B."/>
            <person name="Hernandez A."/>
            <person name="Krull N."/>
            <person name="Liu D.Y."/>
            <person name="Cavanagh H."/>
            <person name="Bos A."/>
            <person name="Gray C.A."/>
            <person name="Murphy B.T."/>
            <person name="Linington R.G."/>
            <person name="Eustaquio A.S."/>
        </authorList>
    </citation>
    <scope>NUCLEOTIDE SEQUENCE [LARGE SCALE GENOMIC DNA]</scope>
    <source>
        <strain evidence="2 3">RL21-008-BIB-A</strain>
    </source>
</reference>
<gene>
    <name evidence="2" type="ORF">PQR62_17100</name>
</gene>
<evidence type="ECO:0000313" key="3">
    <source>
        <dbReference type="Proteomes" id="UP001629246"/>
    </source>
</evidence>
<proteinExistence type="predicted"/>
<keyword evidence="1" id="KW-1133">Transmembrane helix</keyword>
<dbReference type="RefSeq" id="WP_408159197.1">
    <property type="nucleotide sequence ID" value="NZ_JAQQFM010000007.1"/>
</dbReference>
<sequence length="69" mass="7342">MSTDKELSRLWGMPVLLGMLTAFGLLAALLGTGIWQWLAWPAIAAPIAVIVRHVFRPRAGAASRKAGAS</sequence>
<evidence type="ECO:0008006" key="4">
    <source>
        <dbReference type="Google" id="ProtNLM"/>
    </source>
</evidence>
<keyword evidence="1" id="KW-0812">Transmembrane</keyword>
<name>A0ABW9AAS7_9BURK</name>
<organism evidence="2 3">
    <name type="scientific">Herbaspirillum lusitanum</name>
    <dbReference type="NCBI Taxonomy" id="213312"/>
    <lineage>
        <taxon>Bacteria</taxon>
        <taxon>Pseudomonadati</taxon>
        <taxon>Pseudomonadota</taxon>
        <taxon>Betaproteobacteria</taxon>
        <taxon>Burkholderiales</taxon>
        <taxon>Oxalobacteraceae</taxon>
        <taxon>Herbaspirillum</taxon>
    </lineage>
</organism>
<evidence type="ECO:0000313" key="2">
    <source>
        <dbReference type="EMBL" id="MFL9925998.1"/>
    </source>
</evidence>
<feature type="transmembrane region" description="Helical" evidence="1">
    <location>
        <begin position="12"/>
        <end position="31"/>
    </location>
</feature>
<comment type="caution">
    <text evidence="2">The sequence shown here is derived from an EMBL/GenBank/DDBJ whole genome shotgun (WGS) entry which is preliminary data.</text>
</comment>
<keyword evidence="3" id="KW-1185">Reference proteome</keyword>
<dbReference type="Proteomes" id="UP001629246">
    <property type="component" value="Unassembled WGS sequence"/>
</dbReference>
<evidence type="ECO:0000256" key="1">
    <source>
        <dbReference type="SAM" id="Phobius"/>
    </source>
</evidence>
<protein>
    <recommendedName>
        <fullName evidence="4">DUF4175 domain-containing protein</fullName>
    </recommendedName>
</protein>
<dbReference type="EMBL" id="JAQQFM010000007">
    <property type="protein sequence ID" value="MFL9925998.1"/>
    <property type="molecule type" value="Genomic_DNA"/>
</dbReference>